<dbReference type="PANTHER" id="PTHR37543">
    <property type="entry name" value="CCCH ZINC FINGER DNA BINDING PROTEIN (AFU_ORTHOLOGUE AFUA_5G12760)"/>
    <property type="match status" value="1"/>
</dbReference>
<sequence length="451" mass="50234">MIDPAALRRQYDEICRAENSKDEIITNLFEYIKDLELRLENEKDEVDAQKRATVSYRDDSRRYLAERDALVSEKRKMSSVSVLVDGDGMHFLEQFIQDGKNGGHDAARALIHAVKDHMKKVDPDASPATSYNIRVFANVLGLTKLYRETNLLRPGEDLSNFIRGFNMESPLCDFVDAGDGKECADVKIKGLFAEDFNNIHCQRIFFCASADSGYARVLGPHRGSQKISLVEGPAFPREMAELAATFDITSFSDVFMPTKLERHARVISTPTQDTSSPAIAAATTPAPIATPGPVPNYASAARTAPATSVVAITPTKRTHTPKPSPKPRFLVCLNARNQRVDSHIKTSSKEALAAIKRRKFCNQYHLQGYCHNTATYGSCAHEHGPELTGQELNDLMWIARSTPCYNGLSCRDVDCMSGHRCAYGDYCMHKECKFHKDLHAVDTVIVRTLEL</sequence>
<comment type="caution">
    <text evidence="5">The sequence shown here is derived from an EMBL/GenBank/DDBJ whole genome shotgun (WGS) entry which is preliminary data.</text>
</comment>
<dbReference type="InterPro" id="IPR057683">
    <property type="entry name" value="DUF7923"/>
</dbReference>
<name>A0ABR4FIC1_9EURO</name>
<feature type="domain" description="C3H1-type" evidence="3">
    <location>
        <begin position="355"/>
        <end position="385"/>
    </location>
</feature>
<dbReference type="Pfam" id="PF25543">
    <property type="entry name" value="zf-CCCH_tandem"/>
    <property type="match status" value="1"/>
</dbReference>
<feature type="domain" description="Tandem CCCH zinc finger" evidence="4">
    <location>
        <begin position="395"/>
        <end position="443"/>
    </location>
</feature>
<dbReference type="Proteomes" id="UP001610563">
    <property type="component" value="Unassembled WGS sequence"/>
</dbReference>
<dbReference type="PANTHER" id="PTHR37543:SF1">
    <property type="entry name" value="CCCH ZINC FINGER DNA BINDING PROTEIN (AFU_ORTHOLOGUE AFUA_5G12760)"/>
    <property type="match status" value="1"/>
</dbReference>
<proteinExistence type="predicted"/>
<keyword evidence="1" id="KW-0175">Coiled coil</keyword>
<accession>A0ABR4FIC1</accession>
<organism evidence="5 6">
    <name type="scientific">Aspergillus keveii</name>
    <dbReference type="NCBI Taxonomy" id="714993"/>
    <lineage>
        <taxon>Eukaryota</taxon>
        <taxon>Fungi</taxon>
        <taxon>Dikarya</taxon>
        <taxon>Ascomycota</taxon>
        <taxon>Pezizomycotina</taxon>
        <taxon>Eurotiomycetes</taxon>
        <taxon>Eurotiomycetidae</taxon>
        <taxon>Eurotiales</taxon>
        <taxon>Aspergillaceae</taxon>
        <taxon>Aspergillus</taxon>
        <taxon>Aspergillus subgen. Nidulantes</taxon>
    </lineage>
</organism>
<evidence type="ECO:0000313" key="6">
    <source>
        <dbReference type="Proteomes" id="UP001610563"/>
    </source>
</evidence>
<reference evidence="5 6" key="1">
    <citation type="submission" date="2024-07" db="EMBL/GenBank/DDBJ databases">
        <title>Section-level genome sequencing and comparative genomics of Aspergillus sections Usti and Cavernicolus.</title>
        <authorList>
            <consortium name="Lawrence Berkeley National Laboratory"/>
            <person name="Nybo J.L."/>
            <person name="Vesth T.C."/>
            <person name="Theobald S."/>
            <person name="Frisvad J.C."/>
            <person name="Larsen T.O."/>
            <person name="Kjaerboelling I."/>
            <person name="Rothschild-Mancinelli K."/>
            <person name="Lyhne E.K."/>
            <person name="Kogle M.E."/>
            <person name="Barry K."/>
            <person name="Clum A."/>
            <person name="Na H."/>
            <person name="Ledsgaard L."/>
            <person name="Lin J."/>
            <person name="Lipzen A."/>
            <person name="Kuo A."/>
            <person name="Riley R."/>
            <person name="Mondo S."/>
            <person name="Labutti K."/>
            <person name="Haridas S."/>
            <person name="Pangalinan J."/>
            <person name="Salamov A.A."/>
            <person name="Simmons B.A."/>
            <person name="Magnuson J.K."/>
            <person name="Chen J."/>
            <person name="Drula E."/>
            <person name="Henrissat B."/>
            <person name="Wiebenga A."/>
            <person name="Lubbers R.J."/>
            <person name="Gomes A.C."/>
            <person name="Makela M.R."/>
            <person name="Stajich J."/>
            <person name="Grigoriev I.V."/>
            <person name="Mortensen U.H."/>
            <person name="De Vries R.P."/>
            <person name="Baker S.E."/>
            <person name="Andersen M.R."/>
        </authorList>
    </citation>
    <scope>NUCLEOTIDE SEQUENCE [LARGE SCALE GENOMIC DNA]</scope>
    <source>
        <strain evidence="5 6">CBS 209.92</strain>
    </source>
</reference>
<dbReference type="Pfam" id="PF25542">
    <property type="entry name" value="zf-CCCH_12"/>
    <property type="match status" value="1"/>
</dbReference>
<evidence type="ECO:0000259" key="3">
    <source>
        <dbReference type="Pfam" id="PF25542"/>
    </source>
</evidence>
<evidence type="ECO:0000313" key="5">
    <source>
        <dbReference type="EMBL" id="KAL2782995.1"/>
    </source>
</evidence>
<evidence type="ECO:0008006" key="7">
    <source>
        <dbReference type="Google" id="ProtNLM"/>
    </source>
</evidence>
<keyword evidence="6" id="KW-1185">Reference proteome</keyword>
<feature type="coiled-coil region" evidence="1">
    <location>
        <begin position="25"/>
        <end position="52"/>
    </location>
</feature>
<gene>
    <name evidence="5" type="ORF">BJX66DRAFT_319359</name>
</gene>
<evidence type="ECO:0000259" key="4">
    <source>
        <dbReference type="Pfam" id="PF25543"/>
    </source>
</evidence>
<protein>
    <recommendedName>
        <fullName evidence="7">CCCH zinc finger DNA binding protein</fullName>
    </recommendedName>
</protein>
<evidence type="ECO:0000256" key="1">
    <source>
        <dbReference type="SAM" id="Coils"/>
    </source>
</evidence>
<dbReference type="InterPro" id="IPR057654">
    <property type="entry name" value="Znf-CCCH_tandem"/>
</dbReference>
<evidence type="ECO:0000259" key="2">
    <source>
        <dbReference type="Pfam" id="PF25540"/>
    </source>
</evidence>
<feature type="domain" description="DUF7923" evidence="2">
    <location>
        <begin position="77"/>
        <end position="255"/>
    </location>
</feature>
<dbReference type="Pfam" id="PF25540">
    <property type="entry name" value="DUF7923"/>
    <property type="match status" value="1"/>
</dbReference>
<dbReference type="EMBL" id="JBFTWV010000285">
    <property type="protein sequence ID" value="KAL2782995.1"/>
    <property type="molecule type" value="Genomic_DNA"/>
</dbReference>
<dbReference type="InterPro" id="IPR000571">
    <property type="entry name" value="Znf_CCCH"/>
</dbReference>